<dbReference type="PROSITE" id="PS51420">
    <property type="entry name" value="RHO"/>
    <property type="match status" value="1"/>
</dbReference>
<gene>
    <name evidence="11" type="primary">YPTM2_6</name>
    <name evidence="11" type="ORF">CK203_009243</name>
</gene>
<dbReference type="SMART" id="SM00177">
    <property type="entry name" value="ARF"/>
    <property type="match status" value="1"/>
</dbReference>
<evidence type="ECO:0000256" key="1">
    <source>
        <dbReference type="ARBA" id="ARBA00004198"/>
    </source>
</evidence>
<dbReference type="GO" id="GO:0000139">
    <property type="term" value="C:Golgi membrane"/>
    <property type="evidence" value="ECO:0007669"/>
    <property type="project" value="UniProtKB-SubCell"/>
</dbReference>
<evidence type="ECO:0000256" key="5">
    <source>
        <dbReference type="ARBA" id="ARBA00023134"/>
    </source>
</evidence>
<keyword evidence="7" id="KW-0449">Lipoprotein</keyword>
<evidence type="ECO:0000256" key="4">
    <source>
        <dbReference type="ARBA" id="ARBA00022892"/>
    </source>
</evidence>
<evidence type="ECO:0000313" key="11">
    <source>
        <dbReference type="EMBL" id="RVX15487.1"/>
    </source>
</evidence>
<dbReference type="EMBL" id="QGNW01000018">
    <property type="protein sequence ID" value="RVX15487.1"/>
    <property type="molecule type" value="Genomic_DNA"/>
</dbReference>
<dbReference type="AlphaFoldDB" id="A0A438K2Q8"/>
<accession>A0A438K2Q8</accession>
<comment type="function">
    <text evidence="10">Protein transport. Regulator of membrane traffic from the Golgi apparatus towards the endoplasmic reticulum (ER).</text>
</comment>
<comment type="similarity">
    <text evidence="2">Belongs to the small GTPase superfamily. Rab family.</text>
</comment>
<dbReference type="Gene3D" id="3.40.50.300">
    <property type="entry name" value="P-loop containing nucleotide triphosphate hydrolases"/>
    <property type="match status" value="1"/>
</dbReference>
<organism evidence="11 12">
    <name type="scientific">Vitis vinifera</name>
    <name type="common">Grape</name>
    <dbReference type="NCBI Taxonomy" id="29760"/>
    <lineage>
        <taxon>Eukaryota</taxon>
        <taxon>Viridiplantae</taxon>
        <taxon>Streptophyta</taxon>
        <taxon>Embryophyta</taxon>
        <taxon>Tracheophyta</taxon>
        <taxon>Spermatophyta</taxon>
        <taxon>Magnoliopsida</taxon>
        <taxon>eudicotyledons</taxon>
        <taxon>Gunneridae</taxon>
        <taxon>Pentapetalae</taxon>
        <taxon>rosids</taxon>
        <taxon>Vitales</taxon>
        <taxon>Vitaceae</taxon>
        <taxon>Viteae</taxon>
        <taxon>Vitis</taxon>
    </lineage>
</organism>
<dbReference type="GO" id="GO:0003924">
    <property type="term" value="F:GTPase activity"/>
    <property type="evidence" value="ECO:0007669"/>
    <property type="project" value="InterPro"/>
</dbReference>
<dbReference type="InterPro" id="IPR050227">
    <property type="entry name" value="Rab"/>
</dbReference>
<dbReference type="InterPro" id="IPR027417">
    <property type="entry name" value="P-loop_NTPase"/>
</dbReference>
<protein>
    <submittedName>
        <fullName evidence="11">GTP-binding protein YPTM2</fullName>
    </submittedName>
</protein>
<dbReference type="FunFam" id="3.40.50.300:FF:000359">
    <property type="entry name" value="Small GTP-binding protein"/>
    <property type="match status" value="1"/>
</dbReference>
<dbReference type="OrthoDB" id="9989112at2759"/>
<keyword evidence="3" id="KW-0547">Nucleotide-binding</keyword>
<dbReference type="GO" id="GO:0016192">
    <property type="term" value="P:vesicle-mediated transport"/>
    <property type="evidence" value="ECO:0007669"/>
    <property type="project" value="UniProtKB-KW"/>
</dbReference>
<evidence type="ECO:0000313" key="12">
    <source>
        <dbReference type="Proteomes" id="UP000288805"/>
    </source>
</evidence>
<evidence type="ECO:0000256" key="8">
    <source>
        <dbReference type="ARBA" id="ARBA00023289"/>
    </source>
</evidence>
<dbReference type="SMART" id="SM00174">
    <property type="entry name" value="RHO"/>
    <property type="match status" value="1"/>
</dbReference>
<dbReference type="InterPro" id="IPR005225">
    <property type="entry name" value="Small_GTP-bd"/>
</dbReference>
<dbReference type="NCBIfam" id="TIGR00231">
    <property type="entry name" value="small_GTP"/>
    <property type="match status" value="1"/>
</dbReference>
<dbReference type="InterPro" id="IPR057289">
    <property type="entry name" value="Rab1/Ypt1"/>
</dbReference>
<comment type="caution">
    <text evidence="11">The sequence shown here is derived from an EMBL/GenBank/DDBJ whole genome shotgun (WGS) entry which is preliminary data.</text>
</comment>
<reference evidence="11 12" key="1">
    <citation type="journal article" date="2018" name="PLoS Genet.">
        <title>Population sequencing reveals clonal diversity and ancestral inbreeding in the grapevine cultivar Chardonnay.</title>
        <authorList>
            <person name="Roach M.J."/>
            <person name="Johnson D.L."/>
            <person name="Bohlmann J."/>
            <person name="van Vuuren H.J."/>
            <person name="Jones S.J."/>
            <person name="Pretorius I.S."/>
            <person name="Schmidt S.A."/>
            <person name="Borneman A.R."/>
        </authorList>
    </citation>
    <scope>NUCLEOTIDE SEQUENCE [LARGE SCALE GENOMIC DNA]</scope>
    <source>
        <strain evidence="12">cv. Chardonnay</strain>
        <tissue evidence="11">Leaf</tissue>
    </source>
</reference>
<keyword evidence="8" id="KW-0636">Prenylation</keyword>
<comment type="subcellular location">
    <subcellularLocation>
        <location evidence="9">Golgi apparatus membrane</location>
        <topology evidence="9">Lipid-anchor</topology>
    </subcellularLocation>
    <subcellularLocation>
        <location evidence="1">Golgi apparatus</location>
        <location evidence="1">trans-Golgi network membrane</location>
    </subcellularLocation>
</comment>
<evidence type="ECO:0000256" key="2">
    <source>
        <dbReference type="ARBA" id="ARBA00006270"/>
    </source>
</evidence>
<keyword evidence="6" id="KW-0472">Membrane</keyword>
<dbReference type="Pfam" id="PF00071">
    <property type="entry name" value="Ras"/>
    <property type="match status" value="1"/>
</dbReference>
<dbReference type="InterPro" id="IPR001806">
    <property type="entry name" value="Small_GTPase"/>
</dbReference>
<dbReference type="CDD" id="cd01869">
    <property type="entry name" value="Rab1_Ypt1"/>
    <property type="match status" value="1"/>
</dbReference>
<dbReference type="PROSITE" id="PS51419">
    <property type="entry name" value="RAB"/>
    <property type="match status" value="1"/>
</dbReference>
<evidence type="ECO:0000256" key="9">
    <source>
        <dbReference type="ARBA" id="ARBA00037794"/>
    </source>
</evidence>
<keyword evidence="5" id="KW-0342">GTP-binding</keyword>
<dbReference type="SMART" id="SM00173">
    <property type="entry name" value="RAS"/>
    <property type="match status" value="1"/>
</dbReference>
<evidence type="ECO:0000256" key="7">
    <source>
        <dbReference type="ARBA" id="ARBA00023288"/>
    </source>
</evidence>
<proteinExistence type="inferred from homology"/>
<dbReference type="SMART" id="SM00175">
    <property type="entry name" value="RAB"/>
    <property type="match status" value="1"/>
</dbReference>
<evidence type="ECO:0000256" key="10">
    <source>
        <dbReference type="ARBA" id="ARBA00053550"/>
    </source>
</evidence>
<keyword evidence="4" id="KW-0813">Transport</keyword>
<keyword evidence="4" id="KW-0931">ER-Golgi transport</keyword>
<name>A0A438K2Q8_VITVI</name>
<dbReference type="SUPFAM" id="SSF52540">
    <property type="entry name" value="P-loop containing nucleoside triphosphate hydrolases"/>
    <property type="match status" value="1"/>
</dbReference>
<dbReference type="PRINTS" id="PR00449">
    <property type="entry name" value="RASTRNSFRMNG"/>
</dbReference>
<evidence type="ECO:0000256" key="6">
    <source>
        <dbReference type="ARBA" id="ARBA00023136"/>
    </source>
</evidence>
<sequence length="302" mass="33600">MVIAEEWATRGKHEFLVATSPLSPPLFLLMSPTFSGHFRIRTFASNLSFSQPSPALVSHPSLTRHDPDSGHVLAGKPQISGIPNLTYIRGFYCWSLFRIAEETCDYLFKLLLIGDSGVGKSCLLLRFADDSYLESYISTIGVDFKIRTVEQDGKTIKLQIWDTAGQERFRTITSSYYRGAHGIIVVYDVTDQESFNNVKQWLNEIDRYASENVNKLLVGNKCDLTANKVVSYETAKAFADEIGIPFMETSAKNATNVEQAFMAMAAEIKNRMASQPAMNTARPPTVQIRGQPVNQKSGCCSS</sequence>
<dbReference type="PANTHER" id="PTHR47977">
    <property type="entry name" value="RAS-RELATED PROTEIN RAB"/>
    <property type="match status" value="1"/>
</dbReference>
<dbReference type="Proteomes" id="UP000288805">
    <property type="component" value="Unassembled WGS sequence"/>
</dbReference>
<dbReference type="PROSITE" id="PS51421">
    <property type="entry name" value="RAS"/>
    <property type="match status" value="1"/>
</dbReference>
<dbReference type="GO" id="GO:0005525">
    <property type="term" value="F:GTP binding"/>
    <property type="evidence" value="ECO:0007669"/>
    <property type="project" value="UniProtKB-KW"/>
</dbReference>
<dbReference type="SMART" id="SM00176">
    <property type="entry name" value="RAN"/>
    <property type="match status" value="1"/>
</dbReference>
<evidence type="ECO:0000256" key="3">
    <source>
        <dbReference type="ARBA" id="ARBA00022741"/>
    </source>
</evidence>